<name>A0A6J5KMC4_9CAUD</name>
<evidence type="ECO:0000313" key="1">
    <source>
        <dbReference type="EMBL" id="CAB4122336.1"/>
    </source>
</evidence>
<dbReference type="EMBL" id="LR796164">
    <property type="protein sequence ID" value="CAB4122336.1"/>
    <property type="molecule type" value="Genomic_DNA"/>
</dbReference>
<reference evidence="1" key="1">
    <citation type="submission" date="2020-04" db="EMBL/GenBank/DDBJ databases">
        <authorList>
            <person name="Chiriac C."/>
            <person name="Salcher M."/>
            <person name="Ghai R."/>
            <person name="Kavagutti S V."/>
        </authorList>
    </citation>
    <scope>NUCLEOTIDE SEQUENCE</scope>
</reference>
<protein>
    <submittedName>
        <fullName evidence="1">Uncharacterized protein</fullName>
    </submittedName>
</protein>
<sequence length="712" mass="74758">MKTAFEQVFDGSLAQVAIGGAYDATKINRGKHTGQFSLSAAVADKFIGPAPVGVGFLGESSLAIPCAFVHPVKITDDLYWVFGMDNAAAAATRRVQLWTFVPSTNTVTLVGAVTLTLPTATVYTVRGLRALLENYSTGTVTVSGTAVTGTGTAWLTGLSVGSRIGFGSTDPNAITTWYEISAIGTATGITLTTAGPTLGAGTPYVIQDLMILQMTTNATTTNGGIILTKGLQYADFQNPAKAIPAATTVDKIKASYWLKDAAVQTNILGAGCAIEDKTSFTSQFCYALDGNASSLKVYKYNIRTPLTPTAGAATLTGADLVITGAQTVTGTISQLNNGRVATIAHGPGSGVPCLYGFTSTRIIRIPISGVVAASTTFVADSMSELPPGSANTNIAAATFSSFDVAGSIDKLIILCSGTTGTRYLTTYQTGGAQFERRAGVISSQLPSALRDLNSPQFIHSVASNTGSVWVEDGWLFECSSNATTANLNVLYTYPLAADWEYVATVPNRVICPKIVLGATPAKFYRALVNNVENLGDNTKGIGPDSFDLQYRTAGIDDNTGSWFDVPQNGDLSGVSTAANIQFGFLFRTAGLVMLPARIMSLALIYETADALPSQYQWNFADFDAANGTFAWVQDVLFGATPGVHTINIYRADTDALVLTQTSASTTNGTFQYWTGSAWTAGIGPDTIDTRRRFVPTGSLPGGVDLYAKITVT</sequence>
<proteinExistence type="predicted"/>
<organism evidence="1">
    <name type="scientific">uncultured Caudovirales phage</name>
    <dbReference type="NCBI Taxonomy" id="2100421"/>
    <lineage>
        <taxon>Viruses</taxon>
        <taxon>Duplodnaviria</taxon>
        <taxon>Heunggongvirae</taxon>
        <taxon>Uroviricota</taxon>
        <taxon>Caudoviricetes</taxon>
        <taxon>Peduoviridae</taxon>
        <taxon>Maltschvirus</taxon>
        <taxon>Maltschvirus maltsch</taxon>
    </lineage>
</organism>
<gene>
    <name evidence="1" type="ORF">UFOVP36_34</name>
</gene>
<accession>A0A6J5KMC4</accession>